<evidence type="ECO:0000313" key="9">
    <source>
        <dbReference type="Proteomes" id="UP000789833"/>
    </source>
</evidence>
<dbReference type="CDD" id="cd00619">
    <property type="entry name" value="Terminator_NusB"/>
    <property type="match status" value="1"/>
</dbReference>
<evidence type="ECO:0000256" key="5">
    <source>
        <dbReference type="ARBA" id="ARBA00023163"/>
    </source>
</evidence>
<dbReference type="NCBIfam" id="TIGR01951">
    <property type="entry name" value="nusB"/>
    <property type="match status" value="1"/>
</dbReference>
<dbReference type="Gene3D" id="1.10.940.10">
    <property type="entry name" value="NusB-like"/>
    <property type="match status" value="1"/>
</dbReference>
<keyword evidence="2 6" id="KW-0889">Transcription antitermination</keyword>
<keyword evidence="4 6" id="KW-0805">Transcription regulation</keyword>
<name>A0ABN8AJ01_9BACI</name>
<dbReference type="InterPro" id="IPR011605">
    <property type="entry name" value="NusB_fam"/>
</dbReference>
<dbReference type="EMBL" id="CAKJTJ010000037">
    <property type="protein sequence ID" value="CAG9623178.1"/>
    <property type="molecule type" value="Genomic_DNA"/>
</dbReference>
<organism evidence="8 9">
    <name type="scientific">Sutcliffiella rhizosphaerae</name>
    <dbReference type="NCBI Taxonomy" id="2880967"/>
    <lineage>
        <taxon>Bacteria</taxon>
        <taxon>Bacillati</taxon>
        <taxon>Bacillota</taxon>
        <taxon>Bacilli</taxon>
        <taxon>Bacillales</taxon>
        <taxon>Bacillaceae</taxon>
        <taxon>Sutcliffiella</taxon>
    </lineage>
</organism>
<dbReference type="HAMAP" id="MF_00073">
    <property type="entry name" value="NusB"/>
    <property type="match status" value="1"/>
</dbReference>
<dbReference type="PANTHER" id="PTHR11078:SF3">
    <property type="entry name" value="ANTITERMINATION NUSB DOMAIN-CONTAINING PROTEIN"/>
    <property type="match status" value="1"/>
</dbReference>
<evidence type="ECO:0000256" key="2">
    <source>
        <dbReference type="ARBA" id="ARBA00022814"/>
    </source>
</evidence>
<keyword evidence="3 6" id="KW-0694">RNA-binding</keyword>
<dbReference type="SUPFAM" id="SSF48013">
    <property type="entry name" value="NusB-like"/>
    <property type="match status" value="1"/>
</dbReference>
<reference evidence="8 9" key="1">
    <citation type="submission" date="2021-10" db="EMBL/GenBank/DDBJ databases">
        <authorList>
            <person name="Criscuolo A."/>
        </authorList>
    </citation>
    <scope>NUCLEOTIDE SEQUENCE [LARGE SCALE GENOMIC DNA]</scope>
    <source>
        <strain evidence="9">CIP 111883</strain>
    </source>
</reference>
<dbReference type="RefSeq" id="WP_230504379.1">
    <property type="nucleotide sequence ID" value="NZ_CAKJTJ010000037.1"/>
</dbReference>
<proteinExistence type="inferred from homology"/>
<dbReference type="PANTHER" id="PTHR11078">
    <property type="entry name" value="N UTILIZATION SUBSTANCE PROTEIN B-RELATED"/>
    <property type="match status" value="1"/>
</dbReference>
<evidence type="ECO:0000313" key="8">
    <source>
        <dbReference type="EMBL" id="CAG9623178.1"/>
    </source>
</evidence>
<comment type="similarity">
    <text evidence="1 6">Belongs to the NusB family.</text>
</comment>
<sequence>MKRSKAREKALQAVFQMDLSDISAEEAIINVLEDGEKTDDFLQDVVNGTKEHQAEIDTILKNHLEKWSLDRLGTIDRTILRIATYEMKYVEDIPLNVSMNEAIELAKVFGDDKSSSFINAVLSKVKTSLEK</sequence>
<evidence type="ECO:0000256" key="3">
    <source>
        <dbReference type="ARBA" id="ARBA00022884"/>
    </source>
</evidence>
<evidence type="ECO:0000259" key="7">
    <source>
        <dbReference type="Pfam" id="PF01029"/>
    </source>
</evidence>
<dbReference type="InterPro" id="IPR035926">
    <property type="entry name" value="NusB-like_sf"/>
</dbReference>
<evidence type="ECO:0000256" key="4">
    <source>
        <dbReference type="ARBA" id="ARBA00023015"/>
    </source>
</evidence>
<accession>A0ABN8AJ01</accession>
<comment type="caution">
    <text evidence="8">The sequence shown here is derived from an EMBL/GenBank/DDBJ whole genome shotgun (WGS) entry which is preliminary data.</text>
</comment>
<evidence type="ECO:0000256" key="1">
    <source>
        <dbReference type="ARBA" id="ARBA00005952"/>
    </source>
</evidence>
<evidence type="ECO:0000256" key="6">
    <source>
        <dbReference type="HAMAP-Rule" id="MF_00073"/>
    </source>
</evidence>
<comment type="function">
    <text evidence="6">Involved in transcription antitermination. Required for transcription of ribosomal RNA (rRNA) genes. Binds specifically to the boxA antiterminator sequence of the ribosomal RNA (rrn) operons.</text>
</comment>
<feature type="domain" description="NusB/RsmB/TIM44" evidence="7">
    <location>
        <begin position="5"/>
        <end position="125"/>
    </location>
</feature>
<dbReference type="Proteomes" id="UP000789833">
    <property type="component" value="Unassembled WGS sequence"/>
</dbReference>
<keyword evidence="9" id="KW-1185">Reference proteome</keyword>
<keyword evidence="5 6" id="KW-0804">Transcription</keyword>
<dbReference type="InterPro" id="IPR006027">
    <property type="entry name" value="NusB_RsmB_TIM44"/>
</dbReference>
<protein>
    <recommendedName>
        <fullName evidence="6">Transcription antitermination protein NusB</fullName>
    </recommendedName>
    <alternativeName>
        <fullName evidence="6">Antitermination factor NusB</fullName>
    </alternativeName>
</protein>
<gene>
    <name evidence="6 8" type="primary">nusB</name>
    <name evidence="8" type="ORF">BACCIP111883_03974</name>
</gene>
<dbReference type="Pfam" id="PF01029">
    <property type="entry name" value="NusB"/>
    <property type="match status" value="1"/>
</dbReference>